<keyword evidence="2" id="KW-1185">Reference proteome</keyword>
<proteinExistence type="predicted"/>
<dbReference type="Proteomes" id="UP000244817">
    <property type="component" value="Unassembled WGS sequence"/>
</dbReference>
<dbReference type="RefSeq" id="WP_108641489.1">
    <property type="nucleotide sequence ID" value="NZ_QCYG01000007.1"/>
</dbReference>
<gene>
    <name evidence="1" type="ORF">DC363_12480</name>
</gene>
<name>A0A2T7FVC5_9RHOB</name>
<accession>A0A2T7FVC5</accession>
<sequence length="74" mass="8833">MELRWPINLVGIETDIEGDVVTKDGEYLGRWHFDENDEPYFTPDGESDYLFFHPFVPMLCKKILEWHEAKEQQS</sequence>
<protein>
    <submittedName>
        <fullName evidence="1">Uncharacterized protein</fullName>
    </submittedName>
</protein>
<organism evidence="1 2">
    <name type="scientific">Thalassorhabdomicrobium marinisediminis</name>
    <dbReference type="NCBI Taxonomy" id="2170577"/>
    <lineage>
        <taxon>Bacteria</taxon>
        <taxon>Pseudomonadati</taxon>
        <taxon>Pseudomonadota</taxon>
        <taxon>Alphaproteobacteria</taxon>
        <taxon>Rhodobacterales</taxon>
        <taxon>Paracoccaceae</taxon>
        <taxon>Thalassorhabdomicrobium</taxon>
    </lineage>
</organism>
<dbReference type="OrthoDB" id="8456421at2"/>
<reference evidence="1 2" key="1">
    <citation type="submission" date="2018-04" db="EMBL/GenBank/DDBJ databases">
        <title>Pelagivirga bohaiensis gen. nov., sp. nov., a bacterium isolated from the Bohai Sea.</title>
        <authorList>
            <person name="Ji X."/>
        </authorList>
    </citation>
    <scope>NUCLEOTIDE SEQUENCE [LARGE SCALE GENOMIC DNA]</scope>
    <source>
        <strain evidence="1 2">BH-SD16</strain>
    </source>
</reference>
<evidence type="ECO:0000313" key="2">
    <source>
        <dbReference type="Proteomes" id="UP000244817"/>
    </source>
</evidence>
<dbReference type="AlphaFoldDB" id="A0A2T7FVC5"/>
<evidence type="ECO:0000313" key="1">
    <source>
        <dbReference type="EMBL" id="PVA06121.1"/>
    </source>
</evidence>
<comment type="caution">
    <text evidence="1">The sequence shown here is derived from an EMBL/GenBank/DDBJ whole genome shotgun (WGS) entry which is preliminary data.</text>
</comment>
<dbReference type="EMBL" id="QCYG01000007">
    <property type="protein sequence ID" value="PVA06121.1"/>
    <property type="molecule type" value="Genomic_DNA"/>
</dbReference>